<evidence type="ECO:0000256" key="5">
    <source>
        <dbReference type="ARBA" id="ARBA00023002"/>
    </source>
</evidence>
<evidence type="ECO:0000256" key="3">
    <source>
        <dbReference type="ARBA" id="ARBA00022723"/>
    </source>
</evidence>
<dbReference type="Pfam" id="PF08240">
    <property type="entry name" value="ADH_N"/>
    <property type="match status" value="1"/>
</dbReference>
<accession>A0ABT9RZY9</accession>
<dbReference type="CDD" id="cd08282">
    <property type="entry name" value="PFDH_like"/>
    <property type="match status" value="1"/>
</dbReference>
<dbReference type="InterPro" id="IPR014184">
    <property type="entry name" value="HCHO_DH_non_GSH"/>
</dbReference>
<dbReference type="InterPro" id="IPR036291">
    <property type="entry name" value="NAD(P)-bd_dom_sf"/>
</dbReference>
<dbReference type="SUPFAM" id="SSF51735">
    <property type="entry name" value="NAD(P)-binding Rossmann-fold domains"/>
    <property type="match status" value="1"/>
</dbReference>
<keyword evidence="11" id="KW-1185">Reference proteome</keyword>
<dbReference type="InterPro" id="IPR013154">
    <property type="entry name" value="ADH-like_N"/>
</dbReference>
<dbReference type="EMBL" id="JAUSRE010000026">
    <property type="protein sequence ID" value="MDP9890320.1"/>
    <property type="molecule type" value="Genomic_DNA"/>
</dbReference>
<comment type="caution">
    <text evidence="10">The sequence shown here is derived from an EMBL/GenBank/DDBJ whole genome shotgun (WGS) entry which is preliminary data.</text>
</comment>
<dbReference type="InterPro" id="IPR011032">
    <property type="entry name" value="GroES-like_sf"/>
</dbReference>
<keyword evidence="3 7" id="KW-0479">Metal-binding</keyword>
<dbReference type="PANTHER" id="PTHR42813">
    <property type="entry name" value="ZINC-TYPE ALCOHOL DEHYDROGENASE-LIKE"/>
    <property type="match status" value="1"/>
</dbReference>
<evidence type="ECO:0000256" key="1">
    <source>
        <dbReference type="ARBA" id="ARBA00001947"/>
    </source>
</evidence>
<dbReference type="PANTHER" id="PTHR42813:SF3">
    <property type="entry name" value="GLUTATHIONE-INDEPENDENT FORMALDEHYDE DEHYDROGENASE"/>
    <property type="match status" value="1"/>
</dbReference>
<reference evidence="10 11" key="1">
    <citation type="submission" date="2023-07" db="EMBL/GenBank/DDBJ databases">
        <title>Sorghum-associated microbial communities from plants grown in Nebraska, USA.</title>
        <authorList>
            <person name="Schachtman D."/>
        </authorList>
    </citation>
    <scope>NUCLEOTIDE SEQUENCE [LARGE SCALE GENOMIC DNA]</scope>
    <source>
        <strain evidence="10 11">CC222</strain>
    </source>
</reference>
<dbReference type="InterPro" id="IPR013149">
    <property type="entry name" value="ADH-like_C"/>
</dbReference>
<evidence type="ECO:0000313" key="11">
    <source>
        <dbReference type="Proteomes" id="UP001226577"/>
    </source>
</evidence>
<dbReference type="Gene3D" id="3.90.180.10">
    <property type="entry name" value="Medium-chain alcohol dehydrogenases, catalytic domain"/>
    <property type="match status" value="1"/>
</dbReference>
<evidence type="ECO:0000259" key="9">
    <source>
        <dbReference type="Pfam" id="PF08240"/>
    </source>
</evidence>
<evidence type="ECO:0000259" key="8">
    <source>
        <dbReference type="Pfam" id="PF00107"/>
    </source>
</evidence>
<protein>
    <submittedName>
        <fullName evidence="10">Glutathione-independent formaldehyde dehydrogenase</fullName>
        <ecNumber evidence="10">1.2.1.46</ecNumber>
    </submittedName>
</protein>
<feature type="domain" description="Alcohol dehydrogenase-like C-terminal" evidence="8">
    <location>
        <begin position="206"/>
        <end position="272"/>
    </location>
</feature>
<dbReference type="PROSITE" id="PS00059">
    <property type="entry name" value="ADH_ZINC"/>
    <property type="match status" value="1"/>
</dbReference>
<evidence type="ECO:0000256" key="4">
    <source>
        <dbReference type="ARBA" id="ARBA00022833"/>
    </source>
</evidence>
<dbReference type="InterPro" id="IPR002328">
    <property type="entry name" value="ADH_Zn_CS"/>
</dbReference>
<proteinExistence type="inferred from homology"/>
<evidence type="ECO:0000256" key="2">
    <source>
        <dbReference type="ARBA" id="ARBA00008072"/>
    </source>
</evidence>
<dbReference type="GO" id="GO:0018467">
    <property type="term" value="F:formaldehyde dehydrogenase (NAD+) activity"/>
    <property type="evidence" value="ECO:0007669"/>
    <property type="project" value="UniProtKB-EC"/>
</dbReference>
<keyword evidence="4 7" id="KW-0862">Zinc</keyword>
<dbReference type="Gene3D" id="3.40.50.720">
    <property type="entry name" value="NAD(P)-binding Rossmann-like Domain"/>
    <property type="match status" value="1"/>
</dbReference>
<name>A0ABT9RZY9_9MICC</name>
<keyword evidence="5 10" id="KW-0560">Oxidoreductase</keyword>
<organism evidence="10 11">
    <name type="scientific">Pseudarthrobacter enclensis</name>
    <dbReference type="NCBI Taxonomy" id="993070"/>
    <lineage>
        <taxon>Bacteria</taxon>
        <taxon>Bacillati</taxon>
        <taxon>Actinomycetota</taxon>
        <taxon>Actinomycetes</taxon>
        <taxon>Micrococcales</taxon>
        <taxon>Micrococcaceae</taxon>
        <taxon>Pseudarthrobacter</taxon>
    </lineage>
</organism>
<dbReference type="NCBIfam" id="TIGR02819">
    <property type="entry name" value="fdhA_non_GSH"/>
    <property type="match status" value="1"/>
</dbReference>
<dbReference type="Pfam" id="PF00107">
    <property type="entry name" value="ADH_zinc_N"/>
    <property type="match status" value="1"/>
</dbReference>
<evidence type="ECO:0000256" key="6">
    <source>
        <dbReference type="ARBA" id="ARBA00023027"/>
    </source>
</evidence>
<comment type="cofactor">
    <cofactor evidence="1 7">
        <name>Zn(2+)</name>
        <dbReference type="ChEBI" id="CHEBI:29105"/>
    </cofactor>
</comment>
<feature type="domain" description="Alcohol dehydrogenase-like N-terminal" evidence="9">
    <location>
        <begin position="44"/>
        <end position="162"/>
    </location>
</feature>
<keyword evidence="6" id="KW-0520">NAD</keyword>
<dbReference type="Proteomes" id="UP001226577">
    <property type="component" value="Unassembled WGS sequence"/>
</dbReference>
<comment type="similarity">
    <text evidence="2 7">Belongs to the zinc-containing alcohol dehydrogenase family.</text>
</comment>
<sequence length="403" mass="42049">MTGNKAVAYKEAGKVEVIDIDYPTFELKDGPGVNPANVGRPVNHGVILKTVATNICGSDQHMVRGRTTAPPNLVLGHEITGEVVEVGRDVEFIKVGDLCSVPFNIACGRCRNCKERKTGICLNVNPDRPGSAYGYVDMGGWVGGQANYVLVPYADWNLLKFPDKDRAMEKILDLAMLSDIFPTGFHGATTAGVGVGSTVYIAGAGPVGLAAATSAHLLGAAVVIVGDMNEGRLAQARSFGCETVDLTQGEPKDQIEQILGVPEVDCAVDAVGFEARGHGKGAHEAPATVLNSLMDITAAGGALGIPGLYVTGDPGGIDEAAKKGSLSLSLGTGWAKSLSFTTGQCPVMKYNRQLMMAILNDKVSIAKNVNAKAIPLEDAPKGYAEFDAGAATKYVLNPNGYLS</sequence>
<dbReference type="RefSeq" id="WP_141943331.1">
    <property type="nucleotide sequence ID" value="NZ_JAUSRE010000026.1"/>
</dbReference>
<evidence type="ECO:0000313" key="10">
    <source>
        <dbReference type="EMBL" id="MDP9890320.1"/>
    </source>
</evidence>
<evidence type="ECO:0000256" key="7">
    <source>
        <dbReference type="RuleBase" id="RU361277"/>
    </source>
</evidence>
<gene>
    <name evidence="10" type="ORF">J2X98_003934</name>
</gene>
<dbReference type="SUPFAM" id="SSF50129">
    <property type="entry name" value="GroES-like"/>
    <property type="match status" value="1"/>
</dbReference>
<dbReference type="EC" id="1.2.1.46" evidence="10"/>